<comment type="subunit">
    <text evidence="9">Heterotetramer, composed of two GyrA and two GyrB chains. In the heterotetramer, GyrA contains the active site tyrosine that forms a transient covalent intermediate with DNA, while GyrB binds cofactors and catalyzes ATP hydrolysis.</text>
</comment>
<dbReference type="GO" id="GO:0005737">
    <property type="term" value="C:cytoplasm"/>
    <property type="evidence" value="ECO:0007669"/>
    <property type="project" value="UniProtKB-SubCell"/>
</dbReference>
<evidence type="ECO:0000256" key="10">
    <source>
        <dbReference type="PROSITE-ProRule" id="PRU01384"/>
    </source>
</evidence>
<keyword evidence="7 9" id="KW-0413">Isomerase</keyword>
<keyword evidence="6 9" id="KW-0238">DNA-binding</keyword>
<evidence type="ECO:0000256" key="2">
    <source>
        <dbReference type="ARBA" id="ARBA00008263"/>
    </source>
</evidence>
<sequence>MNDRIKEINISKELKTAYLEYSMSVIVGRALPDARDGLKPVHRRILYSMYQMGLFHNKPYKKSASVVGEVLGKYHPHGDAAVYDAMVRMAQDFSLRYPLVDGQGNFGSIDGDPAAAYRYTEARLSKIAAEMLVNLDENTVDMVPNFDGRIEEPSVLPSRIPNLLINGSSGIAVGMATNIPPHNLTEVIDGTIHLIENTDATIDELMQFIKGPDFPTQGIIAGIKGIRDAYKTGRGTIQIQGRVNYETTKKGKERIVITELPYQVNKANLIQAIAKLVKEKKIDGIQDIRDESDRNGIRVSIDIKRGYEKEVVLNSLYKHTQLRNNYGIIMLALVDGIPKVMNLKEIISVFIEHRKDVITRRTQYRLDKAEKRAHILEGLKTALDHIDEIIEIIKKAKDVAIARANLMARFSFTEMQANAILEIKLSRLTQLERYKLDEEYEKLIKDIAFYRSILSSESLLLEEVKKELLEIKDKYGDERLTEIKLEMADDIDVEDLIADENVVVFVSNKGYIKRMSLATYKNQKRGGKGIIGIQTVDDDFVNGLFVASTHSYVLIFTDKGIAYWLKVYQIPEGGRQAKGRAIVNLIGCSSGEKVKAIVPVKSFEEDRFLFLVTTKGIVKRMKLSDFSHPRKNGIIYSRLDDDETIEDVKVTGGNDSIIIVTRKGQAIHFVESEVRVMGRTAHGIRGIRLDKDDLVVGMVVAKRGDTLLVITEKGFGKRTDIDAYRKTHRGGKGVIAIKTNENRGNVVAIKDVHDNHELIFVTRIGQVVRMKASEIKTIGRNTQGVRIVRLKEDDSIIDVEKITP</sequence>
<proteinExistence type="inferred from homology"/>
<evidence type="ECO:0000256" key="1">
    <source>
        <dbReference type="ARBA" id="ARBA00000185"/>
    </source>
</evidence>
<feature type="short sequence motif" description="GyrA-box" evidence="9">
    <location>
        <begin position="523"/>
        <end position="529"/>
    </location>
</feature>
<dbReference type="GO" id="GO:0006261">
    <property type="term" value="P:DNA-templated DNA replication"/>
    <property type="evidence" value="ECO:0007669"/>
    <property type="project" value="UniProtKB-UniRule"/>
</dbReference>
<dbReference type="NCBIfam" id="NF004044">
    <property type="entry name" value="PRK05561.1"/>
    <property type="match status" value="1"/>
</dbReference>
<dbReference type="Gene3D" id="2.120.10.90">
    <property type="entry name" value="DNA gyrase/topoisomerase IV, subunit A, C-terminal"/>
    <property type="match status" value="1"/>
</dbReference>
<comment type="subunit">
    <text evidence="8">Heterotetramer composed of ParC and ParE.</text>
</comment>
<dbReference type="GO" id="GO:0006265">
    <property type="term" value="P:DNA topological change"/>
    <property type="evidence" value="ECO:0007669"/>
    <property type="project" value="UniProtKB-UniRule"/>
</dbReference>
<dbReference type="InterPro" id="IPR013758">
    <property type="entry name" value="Topo_IIA_A/C_ab"/>
</dbReference>
<comment type="catalytic activity">
    <reaction evidence="1 9 10">
        <text>ATP-dependent breakage, passage and rejoining of double-stranded DNA.</text>
        <dbReference type="EC" id="5.6.2.2"/>
    </reaction>
</comment>
<keyword evidence="3 9" id="KW-0547">Nucleotide-binding</keyword>
<evidence type="ECO:0000256" key="6">
    <source>
        <dbReference type="ARBA" id="ARBA00023125"/>
    </source>
</evidence>
<dbReference type="Proteomes" id="UP000282321">
    <property type="component" value="Unassembled WGS sequence"/>
</dbReference>
<feature type="active site" description="O-(5'-phospho-DNA)-tyrosine intermediate" evidence="9 10">
    <location>
        <position position="119"/>
    </location>
</feature>
<evidence type="ECO:0000256" key="8">
    <source>
        <dbReference type="ARBA" id="ARBA00063644"/>
    </source>
</evidence>
<dbReference type="SMART" id="SM00434">
    <property type="entry name" value="TOP4c"/>
    <property type="match status" value="1"/>
</dbReference>
<evidence type="ECO:0000313" key="12">
    <source>
        <dbReference type="EMBL" id="RKX67524.1"/>
    </source>
</evidence>
<keyword evidence="4 9" id="KW-0067">ATP-binding</keyword>
<comment type="caution">
    <text evidence="12">The sequence shown here is derived from an EMBL/GenBank/DDBJ whole genome shotgun (WGS) entry which is preliminary data.</text>
</comment>
<protein>
    <recommendedName>
        <fullName evidence="9">DNA gyrase subunit A</fullName>
        <ecNumber evidence="9">5.6.2.2</ecNumber>
    </recommendedName>
</protein>
<dbReference type="FunFam" id="3.90.199.10:FF:000001">
    <property type="entry name" value="DNA gyrase subunit A"/>
    <property type="match status" value="1"/>
</dbReference>
<evidence type="ECO:0000256" key="7">
    <source>
        <dbReference type="ARBA" id="ARBA00023235"/>
    </source>
</evidence>
<dbReference type="EMBL" id="QNBC01000019">
    <property type="protein sequence ID" value="RKX67524.1"/>
    <property type="molecule type" value="Genomic_DNA"/>
</dbReference>
<feature type="domain" description="Topo IIA-type catalytic" evidence="11">
    <location>
        <begin position="31"/>
        <end position="496"/>
    </location>
</feature>
<dbReference type="InterPro" id="IPR013760">
    <property type="entry name" value="Topo_IIA-like_dom_sf"/>
</dbReference>
<dbReference type="Gene3D" id="3.90.199.10">
    <property type="entry name" value="Topoisomerase II, domain 5"/>
    <property type="match status" value="1"/>
</dbReference>
<evidence type="ECO:0000256" key="3">
    <source>
        <dbReference type="ARBA" id="ARBA00022741"/>
    </source>
</evidence>
<evidence type="ECO:0000259" key="11">
    <source>
        <dbReference type="PROSITE" id="PS52040"/>
    </source>
</evidence>
<dbReference type="InterPro" id="IPR013757">
    <property type="entry name" value="Topo_IIA_A_a_sf"/>
</dbReference>
<dbReference type="GO" id="GO:0005694">
    <property type="term" value="C:chromosome"/>
    <property type="evidence" value="ECO:0007669"/>
    <property type="project" value="InterPro"/>
</dbReference>
<dbReference type="Pfam" id="PF00521">
    <property type="entry name" value="DNA_topoisoIV"/>
    <property type="match status" value="1"/>
</dbReference>
<keyword evidence="5 9" id="KW-0799">Topoisomerase</keyword>
<reference evidence="12 13" key="1">
    <citation type="submission" date="2018-06" db="EMBL/GenBank/DDBJ databases">
        <title>Extensive metabolic versatility and redundancy in microbially diverse, dynamic hydrothermal sediments.</title>
        <authorList>
            <person name="Dombrowski N."/>
            <person name="Teske A."/>
            <person name="Baker B.J."/>
        </authorList>
    </citation>
    <scope>NUCLEOTIDE SEQUENCE [LARGE SCALE GENOMIC DNA]</scope>
    <source>
        <strain evidence="12">B35_G9</strain>
    </source>
</reference>
<comment type="miscellaneous">
    <text evidence="9">Few gyrases are as efficient as E.coli at forming negative supercoils. Not all organisms have 2 type II topoisomerases; in organisms with a single type II topoisomerase this enzyme also has to decatenate newly replicated chromosomes.</text>
</comment>
<evidence type="ECO:0000256" key="9">
    <source>
        <dbReference type="HAMAP-Rule" id="MF_01897"/>
    </source>
</evidence>
<evidence type="ECO:0000256" key="5">
    <source>
        <dbReference type="ARBA" id="ARBA00023029"/>
    </source>
</evidence>
<dbReference type="PROSITE" id="PS52040">
    <property type="entry name" value="TOPO_IIA"/>
    <property type="match status" value="1"/>
</dbReference>
<dbReference type="PANTHER" id="PTHR43493:SF5">
    <property type="entry name" value="DNA GYRASE SUBUNIT A, CHLOROPLASTIC_MITOCHONDRIAL"/>
    <property type="match status" value="1"/>
</dbReference>
<evidence type="ECO:0000313" key="13">
    <source>
        <dbReference type="Proteomes" id="UP000282321"/>
    </source>
</evidence>
<dbReference type="InterPro" id="IPR002205">
    <property type="entry name" value="Topo_IIA_dom_A"/>
</dbReference>
<dbReference type="SUPFAM" id="SSF101904">
    <property type="entry name" value="GyrA/ParC C-terminal domain-like"/>
    <property type="match status" value="1"/>
</dbReference>
<organism evidence="12 13">
    <name type="scientific">candidate division TA06 bacterium</name>
    <dbReference type="NCBI Taxonomy" id="2250710"/>
    <lineage>
        <taxon>Bacteria</taxon>
        <taxon>Bacteria division TA06</taxon>
    </lineage>
</organism>
<dbReference type="AlphaFoldDB" id="A0A660S9N7"/>
<evidence type="ECO:0000256" key="4">
    <source>
        <dbReference type="ARBA" id="ARBA00022840"/>
    </source>
</evidence>
<dbReference type="FunFam" id="3.30.1360.40:FF:000002">
    <property type="entry name" value="DNA gyrase subunit A"/>
    <property type="match status" value="1"/>
</dbReference>
<accession>A0A660S9N7</accession>
<dbReference type="InterPro" id="IPR050220">
    <property type="entry name" value="Type_II_DNA_Topoisomerases"/>
</dbReference>
<dbReference type="NCBIfam" id="NF004043">
    <property type="entry name" value="PRK05560.1"/>
    <property type="match status" value="1"/>
</dbReference>
<dbReference type="NCBIfam" id="TIGR01063">
    <property type="entry name" value="gyrA"/>
    <property type="match status" value="1"/>
</dbReference>
<dbReference type="Gene3D" id="3.30.1360.40">
    <property type="match status" value="1"/>
</dbReference>
<dbReference type="Gene3D" id="1.10.268.10">
    <property type="entry name" value="Topoisomerase, domain 3"/>
    <property type="match status" value="1"/>
</dbReference>
<dbReference type="CDD" id="cd00187">
    <property type="entry name" value="TOP4c"/>
    <property type="match status" value="1"/>
</dbReference>
<dbReference type="InterPro" id="IPR006691">
    <property type="entry name" value="GyrA/parC_rep"/>
</dbReference>
<comment type="function">
    <text evidence="9">A type II topoisomerase that negatively supercoils closed circular double-stranded (ds) DNA in an ATP-dependent manner to modulate DNA topology and maintain chromosomes in an underwound state. Negative supercoiling favors strand separation, and DNA replication, transcription, recombination and repair, all of which involve strand separation. Also able to catalyze the interconversion of other topological isomers of dsDNA rings, including catenanes and knotted rings. Type II topoisomerases break and join 2 DNA strands simultaneously in an ATP-dependent manner.</text>
</comment>
<dbReference type="FunFam" id="2.120.10.90:FF:000005">
    <property type="entry name" value="DNA topoisomerase 4 subunit A"/>
    <property type="match status" value="1"/>
</dbReference>
<comment type="similarity">
    <text evidence="2 9">Belongs to the type II topoisomerase GyrA/ParC subunit family.</text>
</comment>
<dbReference type="GO" id="GO:0003677">
    <property type="term" value="F:DNA binding"/>
    <property type="evidence" value="ECO:0007669"/>
    <property type="project" value="UniProtKB-UniRule"/>
</dbReference>
<gene>
    <name evidence="9" type="primary">gyrA</name>
    <name evidence="12" type="ORF">DRP44_02355</name>
</gene>
<dbReference type="EC" id="5.6.2.2" evidence="9"/>
<comment type="subcellular location">
    <subcellularLocation>
        <location evidence="9">Cytoplasm</location>
    </subcellularLocation>
</comment>
<dbReference type="GO" id="GO:0009330">
    <property type="term" value="C:DNA topoisomerase type II (double strand cut, ATP-hydrolyzing) complex"/>
    <property type="evidence" value="ECO:0007669"/>
    <property type="project" value="TreeGrafter"/>
</dbReference>
<dbReference type="HAMAP" id="MF_01897">
    <property type="entry name" value="GyrA"/>
    <property type="match status" value="1"/>
</dbReference>
<dbReference type="InterPro" id="IPR035516">
    <property type="entry name" value="Gyrase/topoIV_suA_C"/>
</dbReference>
<dbReference type="GO" id="GO:0005524">
    <property type="term" value="F:ATP binding"/>
    <property type="evidence" value="ECO:0007669"/>
    <property type="project" value="UniProtKB-UniRule"/>
</dbReference>
<dbReference type="InterPro" id="IPR005743">
    <property type="entry name" value="GyrA"/>
</dbReference>
<keyword evidence="9" id="KW-0963">Cytoplasm</keyword>
<dbReference type="SUPFAM" id="SSF56719">
    <property type="entry name" value="Type II DNA topoisomerase"/>
    <property type="match status" value="1"/>
</dbReference>
<dbReference type="PANTHER" id="PTHR43493">
    <property type="entry name" value="DNA GYRASE/TOPOISOMERASE SUBUNIT A"/>
    <property type="match status" value="1"/>
</dbReference>
<dbReference type="Pfam" id="PF03989">
    <property type="entry name" value="DNA_gyraseA_C"/>
    <property type="match status" value="6"/>
</dbReference>
<dbReference type="FunFam" id="1.10.268.10:FF:000001">
    <property type="entry name" value="DNA gyrase subunit A"/>
    <property type="match status" value="1"/>
</dbReference>
<name>A0A660S9N7_UNCT6</name>
<dbReference type="GO" id="GO:0034335">
    <property type="term" value="F:DNA negative supercoiling activity"/>
    <property type="evidence" value="ECO:0007669"/>
    <property type="project" value="UniProtKB-ARBA"/>
</dbReference>